<dbReference type="InterPro" id="IPR026444">
    <property type="entry name" value="Secre_tail"/>
</dbReference>
<keyword evidence="2" id="KW-1015">Disulfide bond</keyword>
<dbReference type="InterPro" id="IPR013320">
    <property type="entry name" value="ConA-like_dom_sf"/>
</dbReference>
<sequence>MNEMSRVSTSIYLPILITAFLSASLYAQEDSLVGYYPFNGDAQDLSGEQHHGIIYGATLDKDRFGNSESAFFFDGDDFIDLGVVKDYEFGTGDFSISVWFKAEYLDKRQYQIIRKGPDNPHLGEGRWVLSLDREGRARMVLEDAEQSNAVLVSLGQNSFLDNTWHHMVAVFDRDSALTVYVDNELEIMDRDIVNYQGNITSESGTHSYIGRTHNLNEDNNFIGTIDDIRIYNKVLQPDEIANLYFRSGWDGNIHEIEEDTLVAHYPFNGSAAEESGFTNDGQVEGATLTEDRFGNPNSAYQFDGNDYINISHHPVLNSPAKTIQFWFQKTNDEIRNWGLNDSEGMLWKARDTSLNRAFSFSLSGKDSPFGFYLNMGNGSNGLHHVGTFVQIAPRRWYHVVAVIEPGKTSVYVNGTLVNSRVNEGEVINNTSPITIGRASLESLGSRYFVGKIDDIRFYNYALEPSAIRNLYHEGGWPLTEDTALVISEDLVSYYPFSGNAWDVSYNNGLGNIFGANLTTDRFGEMNQAYEFDGLNDHIILQVPIPYFSQNDFTITFWGQGASPDQHFKGLLTSPNNTPFGIHLDDGDRLRLSAQHNQKTVNLTAENLDTYPGDWYRYAVTFKRGEYLRLYRNGEVVASLNESVPEMLDLNLNAPGIYLATLQKDTLDEDEDYFFPGSIDDIRIFNYALDSAEIWESYQQEKGSVVSNEEPELEIPYQSKLYQNYPNPFNPSTIIKFEIPRTAQVSLTVYDLTGRVVATLTDGPKKAGLHEVIFDASDLASGVYLYELKTPEFSEFKKLTLIK</sequence>
<dbReference type="SMART" id="SM00560">
    <property type="entry name" value="LamGL"/>
    <property type="match status" value="2"/>
</dbReference>
<dbReference type="Gene3D" id="2.60.120.200">
    <property type="match status" value="3"/>
</dbReference>
<dbReference type="SUPFAM" id="SSF49899">
    <property type="entry name" value="Concanavalin A-like lectins/glucanases"/>
    <property type="match status" value="3"/>
</dbReference>
<organism evidence="4 5">
    <name type="scientific">Gracilimonas mengyeensis</name>
    <dbReference type="NCBI Taxonomy" id="1302730"/>
    <lineage>
        <taxon>Bacteria</taxon>
        <taxon>Pseudomonadati</taxon>
        <taxon>Balneolota</taxon>
        <taxon>Balneolia</taxon>
        <taxon>Balneolales</taxon>
        <taxon>Balneolaceae</taxon>
        <taxon>Gracilimonas</taxon>
    </lineage>
</organism>
<protein>
    <submittedName>
        <fullName evidence="4">Por secretion system C-terminal sorting domain-containing protein</fullName>
    </submittedName>
</protein>
<name>A0A521F269_9BACT</name>
<dbReference type="InterPro" id="IPR006558">
    <property type="entry name" value="LamG-like"/>
</dbReference>
<dbReference type="AlphaFoldDB" id="A0A521F269"/>
<dbReference type="Pfam" id="PF13385">
    <property type="entry name" value="Laminin_G_3"/>
    <property type="match status" value="3"/>
</dbReference>
<proteinExistence type="predicted"/>
<dbReference type="EMBL" id="FXTP01000014">
    <property type="protein sequence ID" value="SMO90207.1"/>
    <property type="molecule type" value="Genomic_DNA"/>
</dbReference>
<evidence type="ECO:0000313" key="4">
    <source>
        <dbReference type="EMBL" id="SMO90207.1"/>
    </source>
</evidence>
<dbReference type="PANTHER" id="PTHR47635:SF2">
    <property type="entry name" value="LAMG-LIKE JELLYROLL FOLD DOMAIN-CONTAINING PROTEIN"/>
    <property type="match status" value="1"/>
</dbReference>
<reference evidence="4 5" key="1">
    <citation type="submission" date="2017-05" db="EMBL/GenBank/DDBJ databases">
        <authorList>
            <person name="Varghese N."/>
            <person name="Submissions S."/>
        </authorList>
    </citation>
    <scope>NUCLEOTIDE SEQUENCE [LARGE SCALE GENOMIC DNA]</scope>
    <source>
        <strain evidence="4 5">DSM 21985</strain>
    </source>
</reference>
<evidence type="ECO:0000259" key="3">
    <source>
        <dbReference type="SMART" id="SM00560"/>
    </source>
</evidence>
<dbReference type="Pfam" id="PF18962">
    <property type="entry name" value="Por_Secre_tail"/>
    <property type="match status" value="1"/>
</dbReference>
<dbReference type="Proteomes" id="UP000317557">
    <property type="component" value="Unassembled WGS sequence"/>
</dbReference>
<dbReference type="RefSeq" id="WP_142455567.1">
    <property type="nucleotide sequence ID" value="NZ_FXTP01000014.1"/>
</dbReference>
<evidence type="ECO:0000256" key="1">
    <source>
        <dbReference type="ARBA" id="ARBA00022729"/>
    </source>
</evidence>
<evidence type="ECO:0000313" key="5">
    <source>
        <dbReference type="Proteomes" id="UP000317557"/>
    </source>
</evidence>
<dbReference type="OrthoDB" id="9814380at2"/>
<evidence type="ECO:0000256" key="2">
    <source>
        <dbReference type="ARBA" id="ARBA00023157"/>
    </source>
</evidence>
<feature type="domain" description="LamG-like jellyroll fold" evidence="3">
    <location>
        <begin position="319"/>
        <end position="465"/>
    </location>
</feature>
<accession>A0A521F269</accession>
<keyword evidence="1" id="KW-0732">Signal</keyword>
<dbReference type="NCBIfam" id="TIGR04183">
    <property type="entry name" value="Por_Secre_tail"/>
    <property type="match status" value="1"/>
</dbReference>
<dbReference type="Gene3D" id="2.60.40.4070">
    <property type="match status" value="1"/>
</dbReference>
<feature type="domain" description="LamG-like jellyroll fold" evidence="3">
    <location>
        <begin position="92"/>
        <end position="238"/>
    </location>
</feature>
<dbReference type="PANTHER" id="PTHR47635">
    <property type="entry name" value="CUB DOMAIN-CONTAINING PROTEIN"/>
    <property type="match status" value="1"/>
</dbReference>
<keyword evidence="5" id="KW-1185">Reference proteome</keyword>
<gene>
    <name evidence="4" type="ORF">SAMN06265219_114118</name>
</gene>